<accession>A0A5N7CLR0</accession>
<dbReference type="SUPFAM" id="SSF57701">
    <property type="entry name" value="Zn2/Cys6 DNA-binding domain"/>
    <property type="match status" value="1"/>
</dbReference>
<protein>
    <submittedName>
        <fullName evidence="8">Fungal-specific transcription factor domain-containing protein</fullName>
    </submittedName>
</protein>
<dbReference type="GO" id="GO:0000981">
    <property type="term" value="F:DNA-binding transcription factor activity, RNA polymerase II-specific"/>
    <property type="evidence" value="ECO:0007669"/>
    <property type="project" value="InterPro"/>
</dbReference>
<dbReference type="Proteomes" id="UP000326877">
    <property type="component" value="Unassembled WGS sequence"/>
</dbReference>
<name>A0A5N7CLR0_PETAA</name>
<evidence type="ECO:0000256" key="1">
    <source>
        <dbReference type="ARBA" id="ARBA00022723"/>
    </source>
</evidence>
<dbReference type="GO" id="GO:0003677">
    <property type="term" value="F:DNA binding"/>
    <property type="evidence" value="ECO:0007669"/>
    <property type="project" value="UniProtKB-KW"/>
</dbReference>
<dbReference type="EMBL" id="ML735220">
    <property type="protein sequence ID" value="KAE8395045.1"/>
    <property type="molecule type" value="Genomic_DNA"/>
</dbReference>
<organism evidence="8">
    <name type="scientific">Petromyces alliaceus</name>
    <name type="common">Aspergillus alliaceus</name>
    <dbReference type="NCBI Taxonomy" id="209559"/>
    <lineage>
        <taxon>Eukaryota</taxon>
        <taxon>Fungi</taxon>
        <taxon>Dikarya</taxon>
        <taxon>Ascomycota</taxon>
        <taxon>Pezizomycotina</taxon>
        <taxon>Eurotiomycetes</taxon>
        <taxon>Eurotiomycetidae</taxon>
        <taxon>Eurotiales</taxon>
        <taxon>Aspergillaceae</taxon>
        <taxon>Aspergillus</taxon>
        <taxon>Aspergillus subgen. Circumdati</taxon>
    </lineage>
</organism>
<feature type="region of interest" description="Disordered" evidence="6">
    <location>
        <begin position="128"/>
        <end position="147"/>
    </location>
</feature>
<dbReference type="PROSITE" id="PS00463">
    <property type="entry name" value="ZN2_CY6_FUNGAL_1"/>
    <property type="match status" value="1"/>
</dbReference>
<dbReference type="GO" id="GO:0009893">
    <property type="term" value="P:positive regulation of metabolic process"/>
    <property type="evidence" value="ECO:0007669"/>
    <property type="project" value="UniProtKB-ARBA"/>
</dbReference>
<feature type="compositionally biased region" description="Acidic residues" evidence="6">
    <location>
        <begin position="136"/>
        <end position="147"/>
    </location>
</feature>
<dbReference type="Gene3D" id="4.10.240.10">
    <property type="entry name" value="Zn(2)-C6 fungal-type DNA-binding domain"/>
    <property type="match status" value="1"/>
</dbReference>
<keyword evidence="2" id="KW-0805">Transcription regulation</keyword>
<feature type="non-terminal residue" evidence="8">
    <location>
        <position position="715"/>
    </location>
</feature>
<feature type="region of interest" description="Disordered" evidence="6">
    <location>
        <begin position="525"/>
        <end position="559"/>
    </location>
</feature>
<dbReference type="InterPro" id="IPR007219">
    <property type="entry name" value="XnlR_reg_dom"/>
</dbReference>
<dbReference type="Pfam" id="PF04082">
    <property type="entry name" value="Fungal_trans"/>
    <property type="match status" value="1"/>
</dbReference>
<dbReference type="InterPro" id="IPR050987">
    <property type="entry name" value="AtrR-like"/>
</dbReference>
<dbReference type="PANTHER" id="PTHR46910:SF23">
    <property type="entry name" value="THIAMINE REPRESSIBLE GENES REGULATORY PROTEIN THI1"/>
    <property type="match status" value="1"/>
</dbReference>
<keyword evidence="1" id="KW-0479">Metal-binding</keyword>
<dbReference type="GO" id="GO:0008270">
    <property type="term" value="F:zinc ion binding"/>
    <property type="evidence" value="ECO:0007669"/>
    <property type="project" value="InterPro"/>
</dbReference>
<dbReference type="CDD" id="cd12148">
    <property type="entry name" value="fungal_TF_MHR"/>
    <property type="match status" value="1"/>
</dbReference>
<dbReference type="SMART" id="SM00906">
    <property type="entry name" value="Fungal_trans"/>
    <property type="match status" value="1"/>
</dbReference>
<dbReference type="GO" id="GO:0006351">
    <property type="term" value="P:DNA-templated transcription"/>
    <property type="evidence" value="ECO:0007669"/>
    <property type="project" value="InterPro"/>
</dbReference>
<evidence type="ECO:0000259" key="7">
    <source>
        <dbReference type="PROSITE" id="PS50048"/>
    </source>
</evidence>
<feature type="domain" description="Zn(2)-C6 fungal-type" evidence="7">
    <location>
        <begin position="11"/>
        <end position="40"/>
    </location>
</feature>
<evidence type="ECO:0000256" key="2">
    <source>
        <dbReference type="ARBA" id="ARBA00023015"/>
    </source>
</evidence>
<proteinExistence type="predicted"/>
<dbReference type="OrthoDB" id="3921198at2759"/>
<evidence type="ECO:0000256" key="6">
    <source>
        <dbReference type="SAM" id="MobiDB-lite"/>
    </source>
</evidence>
<dbReference type="SMART" id="SM00066">
    <property type="entry name" value="GAL4"/>
    <property type="match status" value="1"/>
</dbReference>
<dbReference type="InterPro" id="IPR036864">
    <property type="entry name" value="Zn2-C6_fun-type_DNA-bd_sf"/>
</dbReference>
<evidence type="ECO:0000256" key="3">
    <source>
        <dbReference type="ARBA" id="ARBA00023125"/>
    </source>
</evidence>
<dbReference type="CDD" id="cd00067">
    <property type="entry name" value="GAL4"/>
    <property type="match status" value="1"/>
</dbReference>
<dbReference type="Pfam" id="PF00172">
    <property type="entry name" value="Zn_clus"/>
    <property type="match status" value="1"/>
</dbReference>
<keyword evidence="5" id="KW-0539">Nucleus</keyword>
<evidence type="ECO:0000256" key="4">
    <source>
        <dbReference type="ARBA" id="ARBA00023163"/>
    </source>
</evidence>
<keyword evidence="4" id="KW-0804">Transcription</keyword>
<dbReference type="PANTHER" id="PTHR46910">
    <property type="entry name" value="TRANSCRIPTION FACTOR PDR1"/>
    <property type="match status" value="1"/>
</dbReference>
<evidence type="ECO:0000313" key="8">
    <source>
        <dbReference type="EMBL" id="KAE8395045.1"/>
    </source>
</evidence>
<keyword evidence="3" id="KW-0238">DNA-binding</keyword>
<gene>
    <name evidence="8" type="ORF">BDV23DRAFT_179033</name>
</gene>
<feature type="compositionally biased region" description="Polar residues" evidence="6">
    <location>
        <begin position="528"/>
        <end position="543"/>
    </location>
</feature>
<dbReference type="AlphaFoldDB" id="A0A5N7CLR0"/>
<dbReference type="PROSITE" id="PS50048">
    <property type="entry name" value="ZN2_CY6_FUNGAL_2"/>
    <property type="match status" value="1"/>
</dbReference>
<reference evidence="8" key="1">
    <citation type="submission" date="2019-04" db="EMBL/GenBank/DDBJ databases">
        <title>Friends and foes A comparative genomics studyof 23 Aspergillus species from section Flavi.</title>
        <authorList>
            <consortium name="DOE Joint Genome Institute"/>
            <person name="Kjaerbolling I."/>
            <person name="Vesth T."/>
            <person name="Frisvad J.C."/>
            <person name="Nybo J.L."/>
            <person name="Theobald S."/>
            <person name="Kildgaard S."/>
            <person name="Isbrandt T."/>
            <person name="Kuo A."/>
            <person name="Sato A."/>
            <person name="Lyhne E.K."/>
            <person name="Kogle M.E."/>
            <person name="Wiebenga A."/>
            <person name="Kun R.S."/>
            <person name="Lubbers R.J."/>
            <person name="Makela M.R."/>
            <person name="Barry K."/>
            <person name="Chovatia M."/>
            <person name="Clum A."/>
            <person name="Daum C."/>
            <person name="Haridas S."/>
            <person name="He G."/>
            <person name="LaButti K."/>
            <person name="Lipzen A."/>
            <person name="Mondo S."/>
            <person name="Riley R."/>
            <person name="Salamov A."/>
            <person name="Simmons B.A."/>
            <person name="Magnuson J.K."/>
            <person name="Henrissat B."/>
            <person name="Mortensen U.H."/>
            <person name="Larsen T.O."/>
            <person name="Devries R.P."/>
            <person name="Grigoriev I.V."/>
            <person name="Machida M."/>
            <person name="Baker S.E."/>
            <person name="Andersen M.R."/>
        </authorList>
    </citation>
    <scope>NUCLEOTIDE SEQUENCE [LARGE SCALE GENOMIC DNA]</scope>
    <source>
        <strain evidence="8">IBT 14317</strain>
    </source>
</reference>
<sequence>MTEERKRATRACDECRRLKEKCEGGIPCSRCLHFRRLCEFKNRAQGVREFRPYVPRCVEWLYPCVLQATEILTFCGSRPQVARGDVRELVQRSRYMERILRHTVQGISLDTSSLSKLADALTTSKDARRASSQVAEEADSPSIDDEACTLDPVGDTTTHFSGEFSYWNFSMRIKHQIEQQTRRSVAHHIHNADQRVFEYWRAQHLRSSQSYLSIAISCCPPPQIARFLANVFFKYAETHYFFIRKSWLLENLNALYNDPSGFSRKGAAVISIILTVFAIGTQYAYLDSPGNSTGSEGIQDFSEDDIGNTFYQNAVRLLPEIIELSSLESVQACLLFGFYSLPIDASGLGYIYVNLAVRLAMQNGMHRKCKSEAFNSGMIETRNRVWWTAYSLERKISIFHGRPLSVLRSDVDTELPQYREERQPEDFPCTVARSVASIQLIHFLEDFFHELSLLRNCGKGTVPSILSRLRDKKNAMQSWWDSLPADMLGEIAPKQTQDRAAMHLRLEYCLVNMFIGRPFLLRDHTSQSHHGSPSELQSTNPSHDYSEGTEGESPKQTSSTQGLIAGCIQAAKEAIGVCQLLRDNRPGLARASYIEYSSCRASLLVLIAYSIQTRSEELRQPLLDGLNMIREMSATGDSARSEVALIEALECALARLHSEKQTTMPAQIPSEPVSSISDYDAFKQWGSLWKSVGNLDILENVPLPSFAPPAASPFP</sequence>
<dbReference type="InterPro" id="IPR001138">
    <property type="entry name" value="Zn2Cys6_DnaBD"/>
</dbReference>
<evidence type="ECO:0000256" key="5">
    <source>
        <dbReference type="ARBA" id="ARBA00023242"/>
    </source>
</evidence>